<feature type="transmembrane region" description="Helical" evidence="2">
    <location>
        <begin position="258"/>
        <end position="291"/>
    </location>
</feature>
<comment type="subcellular location">
    <subcellularLocation>
        <location evidence="2">Cell inner membrane</location>
        <topology evidence="2">Multi-pass membrane protein</topology>
    </subcellularLocation>
</comment>
<dbReference type="InterPro" id="IPR003453">
    <property type="entry name" value="ABC_MlaE_roteobac"/>
</dbReference>
<name>A0ABQ5V7T8_9PROT</name>
<dbReference type="Pfam" id="PF02405">
    <property type="entry name" value="MlaE"/>
    <property type="match status" value="1"/>
</dbReference>
<comment type="caution">
    <text evidence="3">The sequence shown here is derived from an EMBL/GenBank/DDBJ whole genome shotgun (WGS) entry which is preliminary data.</text>
</comment>
<dbReference type="Proteomes" id="UP001161391">
    <property type="component" value="Unassembled WGS sequence"/>
</dbReference>
<comment type="function">
    <text evidence="1">Could be part of an ABC transporter complex.</text>
</comment>
<evidence type="ECO:0000256" key="1">
    <source>
        <dbReference type="ARBA" id="ARBA00003787"/>
    </source>
</evidence>
<dbReference type="EMBL" id="BSNK01000001">
    <property type="protein sequence ID" value="GLQ23569.1"/>
    <property type="molecule type" value="Genomic_DNA"/>
</dbReference>
<keyword evidence="2" id="KW-0812">Transmembrane</keyword>
<sequence length="376" mass="40679">MLTAPAHYDLSVQGQRLRVTARGVWTIETAASINDALERDYGAVTYDSVDYHLDGVEDMDTAGAYLLTKAMRVGDDIKDWQLVGGTPAQKTLLSVAADAQMGEPPMEPRQWYDILDRLGRATLRFWDELYATLAFVGQFFVMFFGVLLNPRRLRVKSIVALMEEIGLDAAPIVAMLSFAIGAVIAYMGANLLGALGFSVFMVDLVGVAMLRELAVVITAILIAGRSASAFTAQIGAMKMRQEIDAMTVMGLDTFETLVIPRAIACLLTVPILTFLAMMSGILGGLIVAWATPTQISPALFFSRLQETVDLQHFWVGMVKAPFFALVIAVVGCRQGLAVSGSVDSLGSRVTTSVVQAIFAVILIDAMFAVLFYQLGV</sequence>
<dbReference type="InterPro" id="IPR030802">
    <property type="entry name" value="Permease_MalE"/>
</dbReference>
<feature type="transmembrane region" description="Helical" evidence="2">
    <location>
        <begin position="129"/>
        <end position="148"/>
    </location>
</feature>
<feature type="transmembrane region" description="Helical" evidence="2">
    <location>
        <begin position="169"/>
        <end position="193"/>
    </location>
</feature>
<feature type="transmembrane region" description="Helical" evidence="2">
    <location>
        <begin position="353"/>
        <end position="374"/>
    </location>
</feature>
<evidence type="ECO:0000313" key="3">
    <source>
        <dbReference type="EMBL" id="GLQ23569.1"/>
    </source>
</evidence>
<dbReference type="RefSeq" id="WP_284389116.1">
    <property type="nucleotide sequence ID" value="NZ_BSNK01000001.1"/>
</dbReference>
<dbReference type="NCBIfam" id="TIGR00056">
    <property type="entry name" value="MlaE family lipid ABC transporter permease subunit"/>
    <property type="match status" value="1"/>
</dbReference>
<dbReference type="PANTHER" id="PTHR30188">
    <property type="entry name" value="ABC TRANSPORTER PERMEASE PROTEIN-RELATED"/>
    <property type="match status" value="1"/>
</dbReference>
<keyword evidence="4" id="KW-1185">Reference proteome</keyword>
<keyword evidence="2" id="KW-0997">Cell inner membrane</keyword>
<gene>
    <name evidence="3" type="ORF">GCM10007853_14430</name>
</gene>
<feature type="transmembrane region" description="Helical" evidence="2">
    <location>
        <begin position="213"/>
        <end position="237"/>
    </location>
</feature>
<feature type="transmembrane region" description="Helical" evidence="2">
    <location>
        <begin position="311"/>
        <end position="332"/>
    </location>
</feature>
<evidence type="ECO:0000256" key="2">
    <source>
        <dbReference type="RuleBase" id="RU362044"/>
    </source>
</evidence>
<reference evidence="3" key="2">
    <citation type="submission" date="2023-01" db="EMBL/GenBank/DDBJ databases">
        <title>Draft genome sequence of Algimonas ampicilliniresistens strain NBRC 108219.</title>
        <authorList>
            <person name="Sun Q."/>
            <person name="Mori K."/>
        </authorList>
    </citation>
    <scope>NUCLEOTIDE SEQUENCE</scope>
    <source>
        <strain evidence="3">NBRC 108219</strain>
    </source>
</reference>
<keyword evidence="2" id="KW-0472">Membrane</keyword>
<dbReference type="PANTHER" id="PTHR30188:SF3">
    <property type="entry name" value="ABC TRANSPORTER PERMEASE"/>
    <property type="match status" value="1"/>
</dbReference>
<protein>
    <submittedName>
        <fullName evidence="3">ABC transporter permease</fullName>
    </submittedName>
</protein>
<accession>A0ABQ5V7T8</accession>
<comment type="similarity">
    <text evidence="2">Belongs to the MlaE permease family.</text>
</comment>
<keyword evidence="2" id="KW-1003">Cell membrane</keyword>
<keyword evidence="2" id="KW-1133">Transmembrane helix</keyword>
<organism evidence="3 4">
    <name type="scientific">Algimonas ampicilliniresistens</name>
    <dbReference type="NCBI Taxonomy" id="1298735"/>
    <lineage>
        <taxon>Bacteria</taxon>
        <taxon>Pseudomonadati</taxon>
        <taxon>Pseudomonadota</taxon>
        <taxon>Alphaproteobacteria</taxon>
        <taxon>Maricaulales</taxon>
        <taxon>Robiginitomaculaceae</taxon>
        <taxon>Algimonas</taxon>
    </lineage>
</organism>
<evidence type="ECO:0000313" key="4">
    <source>
        <dbReference type="Proteomes" id="UP001161391"/>
    </source>
</evidence>
<proteinExistence type="inferred from homology"/>
<reference evidence="3" key="1">
    <citation type="journal article" date="2014" name="Int. J. Syst. Evol. Microbiol.">
        <title>Complete genome of a new Firmicutes species belonging to the dominant human colonic microbiota ('Ruminococcus bicirculans') reveals two chromosomes and a selective capacity to utilize plant glucans.</title>
        <authorList>
            <consortium name="NISC Comparative Sequencing Program"/>
            <person name="Wegmann U."/>
            <person name="Louis P."/>
            <person name="Goesmann A."/>
            <person name="Henrissat B."/>
            <person name="Duncan S.H."/>
            <person name="Flint H.J."/>
        </authorList>
    </citation>
    <scope>NUCLEOTIDE SEQUENCE</scope>
    <source>
        <strain evidence="3">NBRC 108219</strain>
    </source>
</reference>